<dbReference type="InterPro" id="IPR019874">
    <property type="entry name" value="RF_methyltr_PrmC"/>
</dbReference>
<evidence type="ECO:0000259" key="6">
    <source>
        <dbReference type="Pfam" id="PF05175"/>
    </source>
</evidence>
<reference evidence="8" key="2">
    <citation type="journal article" date="2021" name="PeerJ">
        <title>Extensive microbial diversity within the chicken gut microbiome revealed by metagenomics and culture.</title>
        <authorList>
            <person name="Gilroy R."/>
            <person name="Ravi A."/>
            <person name="Getino M."/>
            <person name="Pursley I."/>
            <person name="Horton D.L."/>
            <person name="Alikhan N.F."/>
            <person name="Baker D."/>
            <person name="Gharbi K."/>
            <person name="Hall N."/>
            <person name="Watson M."/>
            <person name="Adriaenssens E.M."/>
            <person name="Foster-Nyarko E."/>
            <person name="Jarju S."/>
            <person name="Secka A."/>
            <person name="Antonio M."/>
            <person name="Oren A."/>
            <person name="Chaudhuri R.R."/>
            <person name="La Ragione R."/>
            <person name="Hildebrand F."/>
            <person name="Pallen M.J."/>
        </authorList>
    </citation>
    <scope>NUCLEOTIDE SEQUENCE</scope>
    <source>
        <strain evidence="8">7293</strain>
    </source>
</reference>
<evidence type="ECO:0000313" key="8">
    <source>
        <dbReference type="EMBL" id="MBO8436867.1"/>
    </source>
</evidence>
<sequence>MTITELRRKLLKSLDPIDARMILSMATGLDEIALITESGKTVSKAEEEKASSLMQQRLSGIPMAYIIEKKEFYGHEFHVTPSVLIPRPDTETLVECAIELAKNFSHPTILDLCTGSGAIATSVSYALSTPVAISDISEEALAIAKANYKAIIGTFPEARCGNLLEPWQDCKFNLILSNPPYLTDAWYEETDKDVKAEPRIAFLGGGSDGLDIIRDIISSAPAVLDKGGYLALEIDYRQAEICGSLLEKNGFEEISIVKDLANKERVIYGRLS</sequence>
<name>A0A9D9H6E4_9SPIO</name>
<comment type="caution">
    <text evidence="8">The sequence shown here is derived from an EMBL/GenBank/DDBJ whole genome shotgun (WGS) entry which is preliminary data.</text>
</comment>
<comment type="catalytic activity">
    <reaction evidence="5">
        <text>L-glutaminyl-[peptide chain release factor] + S-adenosyl-L-methionine = N(5)-methyl-L-glutaminyl-[peptide chain release factor] + S-adenosyl-L-homocysteine + H(+)</text>
        <dbReference type="Rhea" id="RHEA:42896"/>
        <dbReference type="Rhea" id="RHEA-COMP:10271"/>
        <dbReference type="Rhea" id="RHEA-COMP:10272"/>
        <dbReference type="ChEBI" id="CHEBI:15378"/>
        <dbReference type="ChEBI" id="CHEBI:30011"/>
        <dbReference type="ChEBI" id="CHEBI:57856"/>
        <dbReference type="ChEBI" id="CHEBI:59789"/>
        <dbReference type="ChEBI" id="CHEBI:61891"/>
        <dbReference type="EC" id="2.1.1.297"/>
    </reaction>
</comment>
<evidence type="ECO:0000313" key="9">
    <source>
        <dbReference type="Proteomes" id="UP000823615"/>
    </source>
</evidence>
<dbReference type="NCBIfam" id="TIGR03534">
    <property type="entry name" value="RF_mod_PrmC"/>
    <property type="match status" value="1"/>
</dbReference>
<dbReference type="InterPro" id="IPR004556">
    <property type="entry name" value="HemK-like"/>
</dbReference>
<keyword evidence="3 8" id="KW-0808">Transferase</keyword>
<keyword evidence="4" id="KW-0949">S-adenosyl-L-methionine</keyword>
<gene>
    <name evidence="8" type="primary">prmC</name>
    <name evidence="8" type="ORF">IAA97_07815</name>
</gene>
<dbReference type="Proteomes" id="UP000823615">
    <property type="component" value="Unassembled WGS sequence"/>
</dbReference>
<dbReference type="EC" id="2.1.1.297" evidence="1"/>
<dbReference type="InterPro" id="IPR002052">
    <property type="entry name" value="DNA_methylase_N6_adenine_CS"/>
</dbReference>
<dbReference type="CDD" id="cd02440">
    <property type="entry name" value="AdoMet_MTases"/>
    <property type="match status" value="1"/>
</dbReference>
<evidence type="ECO:0000256" key="3">
    <source>
        <dbReference type="ARBA" id="ARBA00022679"/>
    </source>
</evidence>
<dbReference type="GO" id="GO:0003676">
    <property type="term" value="F:nucleic acid binding"/>
    <property type="evidence" value="ECO:0007669"/>
    <property type="project" value="InterPro"/>
</dbReference>
<dbReference type="EMBL" id="JADIMT010000092">
    <property type="protein sequence ID" value="MBO8436867.1"/>
    <property type="molecule type" value="Genomic_DNA"/>
</dbReference>
<proteinExistence type="predicted"/>
<evidence type="ECO:0000259" key="7">
    <source>
        <dbReference type="Pfam" id="PF17827"/>
    </source>
</evidence>
<dbReference type="InterPro" id="IPR007848">
    <property type="entry name" value="Small_mtfrase_dom"/>
</dbReference>
<protein>
    <recommendedName>
        <fullName evidence="1">peptide chain release factor N(5)-glutamine methyltransferase</fullName>
        <ecNumber evidence="1">2.1.1.297</ecNumber>
    </recommendedName>
</protein>
<feature type="domain" description="Methyltransferase small" evidence="6">
    <location>
        <begin position="100"/>
        <end position="184"/>
    </location>
</feature>
<keyword evidence="2 8" id="KW-0489">Methyltransferase</keyword>
<dbReference type="AlphaFoldDB" id="A0A9D9H6E4"/>
<dbReference type="Gene3D" id="1.10.8.10">
    <property type="entry name" value="DNA helicase RuvA subunit, C-terminal domain"/>
    <property type="match status" value="1"/>
</dbReference>
<dbReference type="GO" id="GO:0102559">
    <property type="term" value="F:peptide chain release factor N(5)-glutamine methyltransferase activity"/>
    <property type="evidence" value="ECO:0007669"/>
    <property type="project" value="UniProtKB-EC"/>
</dbReference>
<dbReference type="InterPro" id="IPR029063">
    <property type="entry name" value="SAM-dependent_MTases_sf"/>
</dbReference>
<dbReference type="Pfam" id="PF05175">
    <property type="entry name" value="MTS"/>
    <property type="match status" value="1"/>
</dbReference>
<dbReference type="NCBIfam" id="TIGR00536">
    <property type="entry name" value="hemK_fam"/>
    <property type="match status" value="1"/>
</dbReference>
<dbReference type="InterPro" id="IPR040758">
    <property type="entry name" value="PrmC_N"/>
</dbReference>
<feature type="domain" description="Release factor glutamine methyltransferase N-terminal" evidence="7">
    <location>
        <begin position="15"/>
        <end position="67"/>
    </location>
</feature>
<dbReference type="PANTHER" id="PTHR18895:SF74">
    <property type="entry name" value="MTRF1L RELEASE FACTOR GLUTAMINE METHYLTRANSFERASE"/>
    <property type="match status" value="1"/>
</dbReference>
<dbReference type="InterPro" id="IPR050320">
    <property type="entry name" value="N5-glutamine_MTase"/>
</dbReference>
<dbReference type="SUPFAM" id="SSF53335">
    <property type="entry name" value="S-adenosyl-L-methionine-dependent methyltransferases"/>
    <property type="match status" value="1"/>
</dbReference>
<evidence type="ECO:0000256" key="1">
    <source>
        <dbReference type="ARBA" id="ARBA00012771"/>
    </source>
</evidence>
<dbReference type="GO" id="GO:0032259">
    <property type="term" value="P:methylation"/>
    <property type="evidence" value="ECO:0007669"/>
    <property type="project" value="UniProtKB-KW"/>
</dbReference>
<organism evidence="8 9">
    <name type="scientific">Candidatus Ornithospirochaeta stercoripullorum</name>
    <dbReference type="NCBI Taxonomy" id="2840899"/>
    <lineage>
        <taxon>Bacteria</taxon>
        <taxon>Pseudomonadati</taxon>
        <taxon>Spirochaetota</taxon>
        <taxon>Spirochaetia</taxon>
        <taxon>Spirochaetales</taxon>
        <taxon>Spirochaetaceae</taxon>
        <taxon>Spirochaetaceae incertae sedis</taxon>
        <taxon>Candidatus Ornithospirochaeta</taxon>
    </lineage>
</organism>
<evidence type="ECO:0000256" key="4">
    <source>
        <dbReference type="ARBA" id="ARBA00022691"/>
    </source>
</evidence>
<dbReference type="PANTHER" id="PTHR18895">
    <property type="entry name" value="HEMK METHYLTRANSFERASE"/>
    <property type="match status" value="1"/>
</dbReference>
<evidence type="ECO:0000256" key="2">
    <source>
        <dbReference type="ARBA" id="ARBA00022603"/>
    </source>
</evidence>
<accession>A0A9D9H6E4</accession>
<dbReference type="Gene3D" id="3.40.50.150">
    <property type="entry name" value="Vaccinia Virus protein VP39"/>
    <property type="match status" value="1"/>
</dbReference>
<dbReference type="Pfam" id="PF17827">
    <property type="entry name" value="PrmC_N"/>
    <property type="match status" value="1"/>
</dbReference>
<evidence type="ECO:0000256" key="5">
    <source>
        <dbReference type="ARBA" id="ARBA00048391"/>
    </source>
</evidence>
<dbReference type="PROSITE" id="PS00092">
    <property type="entry name" value="N6_MTASE"/>
    <property type="match status" value="1"/>
</dbReference>
<reference evidence="8" key="1">
    <citation type="submission" date="2020-10" db="EMBL/GenBank/DDBJ databases">
        <authorList>
            <person name="Gilroy R."/>
        </authorList>
    </citation>
    <scope>NUCLEOTIDE SEQUENCE</scope>
    <source>
        <strain evidence="8">7293</strain>
    </source>
</reference>